<evidence type="ECO:0000256" key="5">
    <source>
        <dbReference type="SAM" id="MobiDB-lite"/>
    </source>
</evidence>
<accession>A0A6V7U0H8</accession>
<name>A0A6V7U0H8_MELEN</name>
<evidence type="ECO:0000313" key="7">
    <source>
        <dbReference type="EMBL" id="CAD2141386.1"/>
    </source>
</evidence>
<keyword evidence="3" id="KW-0862">Zinc</keyword>
<comment type="caution">
    <text evidence="7">The sequence shown here is derived from an EMBL/GenBank/DDBJ whole genome shotgun (WGS) entry which is preliminary data.</text>
</comment>
<gene>
    <name evidence="7" type="ORF">MENT_LOCUS6832</name>
</gene>
<evidence type="ECO:0000259" key="6">
    <source>
        <dbReference type="PROSITE" id="PS50808"/>
    </source>
</evidence>
<keyword evidence="1" id="KW-0479">Metal-binding</keyword>
<dbReference type="InterPro" id="IPR036236">
    <property type="entry name" value="Znf_C2H2_sf"/>
</dbReference>
<reference evidence="7 8" key="1">
    <citation type="submission" date="2020-08" db="EMBL/GenBank/DDBJ databases">
        <authorList>
            <person name="Koutsovoulos G."/>
            <person name="Danchin GJ E."/>
        </authorList>
    </citation>
    <scope>NUCLEOTIDE SEQUENCE [LARGE SCALE GENOMIC DNA]</scope>
</reference>
<evidence type="ECO:0000256" key="1">
    <source>
        <dbReference type="ARBA" id="ARBA00022723"/>
    </source>
</evidence>
<keyword evidence="2 4" id="KW-0863">Zinc-finger</keyword>
<evidence type="ECO:0000256" key="3">
    <source>
        <dbReference type="ARBA" id="ARBA00022833"/>
    </source>
</evidence>
<dbReference type="GO" id="GO:0008270">
    <property type="term" value="F:zinc ion binding"/>
    <property type="evidence" value="ECO:0007669"/>
    <property type="project" value="UniProtKB-KW"/>
</dbReference>
<evidence type="ECO:0000256" key="4">
    <source>
        <dbReference type="PROSITE-ProRule" id="PRU00027"/>
    </source>
</evidence>
<dbReference type="EMBL" id="CAJEWN010000027">
    <property type="protein sequence ID" value="CAD2141386.1"/>
    <property type="molecule type" value="Genomic_DNA"/>
</dbReference>
<evidence type="ECO:0000256" key="2">
    <source>
        <dbReference type="ARBA" id="ARBA00022771"/>
    </source>
</evidence>
<dbReference type="Proteomes" id="UP000580250">
    <property type="component" value="Unassembled WGS sequence"/>
</dbReference>
<protein>
    <recommendedName>
        <fullName evidence="6">BED-type domain-containing protein</fullName>
    </recommendedName>
</protein>
<feature type="domain" description="BED-type" evidence="6">
    <location>
        <begin position="2"/>
        <end position="62"/>
    </location>
</feature>
<evidence type="ECO:0000313" key="8">
    <source>
        <dbReference type="Proteomes" id="UP000580250"/>
    </source>
</evidence>
<dbReference type="SMART" id="SM00614">
    <property type="entry name" value="ZnF_BED"/>
    <property type="match status" value="1"/>
</dbReference>
<feature type="compositionally biased region" description="Basic and acidic residues" evidence="5">
    <location>
        <begin position="67"/>
        <end position="76"/>
    </location>
</feature>
<dbReference type="GO" id="GO:0003677">
    <property type="term" value="F:DNA binding"/>
    <property type="evidence" value="ECO:0007669"/>
    <property type="project" value="InterPro"/>
</dbReference>
<proteinExistence type="predicted"/>
<organism evidence="7 8">
    <name type="scientific">Meloidogyne enterolobii</name>
    <name type="common">Root-knot nematode worm</name>
    <name type="synonym">Meloidogyne mayaguensis</name>
    <dbReference type="NCBI Taxonomy" id="390850"/>
    <lineage>
        <taxon>Eukaryota</taxon>
        <taxon>Metazoa</taxon>
        <taxon>Ecdysozoa</taxon>
        <taxon>Nematoda</taxon>
        <taxon>Chromadorea</taxon>
        <taxon>Rhabditida</taxon>
        <taxon>Tylenchina</taxon>
        <taxon>Tylenchomorpha</taxon>
        <taxon>Tylenchoidea</taxon>
        <taxon>Meloidogynidae</taxon>
        <taxon>Meloidogyninae</taxon>
        <taxon>Meloidogyne</taxon>
    </lineage>
</organism>
<feature type="region of interest" description="Disordered" evidence="5">
    <location>
        <begin position="52"/>
        <end position="76"/>
    </location>
</feature>
<dbReference type="InterPro" id="IPR003656">
    <property type="entry name" value="Znf_BED"/>
</dbReference>
<dbReference type="AlphaFoldDB" id="A0A6V7U0H8"/>
<dbReference type="Pfam" id="PF02892">
    <property type="entry name" value="zf-BED"/>
    <property type="match status" value="1"/>
</dbReference>
<dbReference type="PROSITE" id="PS50808">
    <property type="entry name" value="ZF_BED"/>
    <property type="match status" value="1"/>
</dbReference>
<sequence>MPKVSDVWKYIIKIPLEKKVQCKECRKKYAYNTEVCSTNSLLRHLRLKLYNTRKNNDEQQQTNQDQGKSESKDEVAITKEKKIDSFVDDVKQFVC</sequence>
<dbReference type="SUPFAM" id="SSF57667">
    <property type="entry name" value="beta-beta-alpha zinc fingers"/>
    <property type="match status" value="1"/>
</dbReference>